<feature type="domain" description="Cadherin" evidence="6">
    <location>
        <begin position="26"/>
        <end position="129"/>
    </location>
</feature>
<dbReference type="Pfam" id="PF00028">
    <property type="entry name" value="Cadherin"/>
    <property type="match status" value="1"/>
</dbReference>
<evidence type="ECO:0000256" key="3">
    <source>
        <dbReference type="ARBA" id="ARBA00022989"/>
    </source>
</evidence>
<keyword evidence="3" id="KW-1133">Transmembrane helix</keyword>
<dbReference type="Proteomes" id="UP001431783">
    <property type="component" value="Unassembled WGS sequence"/>
</dbReference>
<keyword evidence="3" id="KW-0472">Membrane</keyword>
<protein>
    <recommendedName>
        <fullName evidence="6">Cadherin domain-containing protein</fullName>
    </recommendedName>
</protein>
<dbReference type="InterPro" id="IPR002126">
    <property type="entry name" value="Cadherin-like_dom"/>
</dbReference>
<proteinExistence type="predicted"/>
<dbReference type="PANTHER" id="PTHR24028">
    <property type="entry name" value="CADHERIN-87A"/>
    <property type="match status" value="1"/>
</dbReference>
<dbReference type="GO" id="GO:0007156">
    <property type="term" value="P:homophilic cell adhesion via plasma membrane adhesion molecules"/>
    <property type="evidence" value="ECO:0007669"/>
    <property type="project" value="InterPro"/>
</dbReference>
<sequence length="313" mass="34494">MKFKTARRKYFPSVKGYSANLPPVFSMDMNNLAISEKTPIGSVIYSLEGSDPENGTLKFQLNGTDSLHVDPTSGDVTVVKPLDYETNDTLNLIVSVEDEANPESGERSNVVSVPITVIVLDENDEAPEFRNKTYEIQVSEDTPSGSAIISDIHLMDKDSPGENLKISCINIREYPDACDTFDIKTLSRGLNSFHGALVLRKKLSYAEHAKIEFILKASDGELSNTAEVRINISDVQDMPPHFKGPFAAEVKENAPINTLVMTISAEDGDKGVPRKVVYEMVNRSTKTKLGSITALNLSAEILNFEYFTLSVHQ</sequence>
<dbReference type="SMART" id="SM00112">
    <property type="entry name" value="CA"/>
    <property type="match status" value="2"/>
</dbReference>
<evidence type="ECO:0000256" key="2">
    <source>
        <dbReference type="ARBA" id="ARBA00022692"/>
    </source>
</evidence>
<evidence type="ECO:0000313" key="7">
    <source>
        <dbReference type="EMBL" id="KAK9891761.1"/>
    </source>
</evidence>
<reference evidence="7 8" key="1">
    <citation type="submission" date="2023-03" db="EMBL/GenBank/DDBJ databases">
        <title>Genome insight into feeding habits of ladybird beetles.</title>
        <authorList>
            <person name="Li H.-S."/>
            <person name="Huang Y.-H."/>
            <person name="Pang H."/>
        </authorList>
    </citation>
    <scope>NUCLEOTIDE SEQUENCE [LARGE SCALE GENOMIC DNA]</scope>
    <source>
        <strain evidence="7">SYSU_2023b</strain>
        <tissue evidence="7">Whole body</tissue>
    </source>
</reference>
<dbReference type="Gene3D" id="2.60.40.60">
    <property type="entry name" value="Cadherins"/>
    <property type="match status" value="3"/>
</dbReference>
<dbReference type="GO" id="GO:0005509">
    <property type="term" value="F:calcium ion binding"/>
    <property type="evidence" value="ECO:0007669"/>
    <property type="project" value="UniProtKB-UniRule"/>
</dbReference>
<keyword evidence="4" id="KW-0325">Glycoprotein</keyword>
<dbReference type="InterPro" id="IPR015919">
    <property type="entry name" value="Cadherin-like_sf"/>
</dbReference>
<accession>A0AAW1V7U4</accession>
<dbReference type="SUPFAM" id="SSF49313">
    <property type="entry name" value="Cadherin-like"/>
    <property type="match status" value="3"/>
</dbReference>
<dbReference type="EMBL" id="JARQZJ010000130">
    <property type="protein sequence ID" value="KAK9891761.1"/>
    <property type="molecule type" value="Genomic_DNA"/>
</dbReference>
<comment type="caution">
    <text evidence="7">The sequence shown here is derived from an EMBL/GenBank/DDBJ whole genome shotgun (WGS) entry which is preliminary data.</text>
</comment>
<dbReference type="PRINTS" id="PR00205">
    <property type="entry name" value="CADHERIN"/>
</dbReference>
<organism evidence="7 8">
    <name type="scientific">Henosepilachna vigintioctopunctata</name>
    <dbReference type="NCBI Taxonomy" id="420089"/>
    <lineage>
        <taxon>Eukaryota</taxon>
        <taxon>Metazoa</taxon>
        <taxon>Ecdysozoa</taxon>
        <taxon>Arthropoda</taxon>
        <taxon>Hexapoda</taxon>
        <taxon>Insecta</taxon>
        <taxon>Pterygota</taxon>
        <taxon>Neoptera</taxon>
        <taxon>Endopterygota</taxon>
        <taxon>Coleoptera</taxon>
        <taxon>Polyphaga</taxon>
        <taxon>Cucujiformia</taxon>
        <taxon>Coccinelloidea</taxon>
        <taxon>Coccinellidae</taxon>
        <taxon>Epilachninae</taxon>
        <taxon>Epilachnini</taxon>
        <taxon>Henosepilachna</taxon>
    </lineage>
</organism>
<dbReference type="InterPro" id="IPR050174">
    <property type="entry name" value="Protocadherin/Cadherin-CA"/>
</dbReference>
<comment type="subcellular location">
    <subcellularLocation>
        <location evidence="1">Membrane</location>
        <topology evidence="1">Single-pass membrane protein</topology>
    </subcellularLocation>
</comment>
<evidence type="ECO:0000256" key="4">
    <source>
        <dbReference type="ARBA" id="ARBA00023180"/>
    </source>
</evidence>
<evidence type="ECO:0000256" key="1">
    <source>
        <dbReference type="ARBA" id="ARBA00004167"/>
    </source>
</evidence>
<dbReference type="AlphaFoldDB" id="A0AAW1V7U4"/>
<dbReference type="CDD" id="cd11304">
    <property type="entry name" value="Cadherin_repeat"/>
    <property type="match status" value="2"/>
</dbReference>
<keyword evidence="8" id="KW-1185">Reference proteome</keyword>
<keyword evidence="5" id="KW-0106">Calcium</keyword>
<evidence type="ECO:0000259" key="6">
    <source>
        <dbReference type="PROSITE" id="PS50268"/>
    </source>
</evidence>
<dbReference type="GO" id="GO:0005886">
    <property type="term" value="C:plasma membrane"/>
    <property type="evidence" value="ECO:0007669"/>
    <property type="project" value="TreeGrafter"/>
</dbReference>
<name>A0AAW1V7U4_9CUCU</name>
<evidence type="ECO:0000313" key="8">
    <source>
        <dbReference type="Proteomes" id="UP001431783"/>
    </source>
</evidence>
<dbReference type="PANTHER" id="PTHR24028:SF328">
    <property type="entry name" value="CADHERIN-3"/>
    <property type="match status" value="1"/>
</dbReference>
<gene>
    <name evidence="7" type="ORF">WA026_016559</name>
</gene>
<feature type="domain" description="Cadherin" evidence="6">
    <location>
        <begin position="130"/>
        <end position="242"/>
    </location>
</feature>
<keyword evidence="2" id="KW-0812">Transmembrane</keyword>
<evidence type="ECO:0000256" key="5">
    <source>
        <dbReference type="PROSITE-ProRule" id="PRU00043"/>
    </source>
</evidence>
<dbReference type="PROSITE" id="PS50268">
    <property type="entry name" value="CADHERIN_2"/>
    <property type="match status" value="2"/>
</dbReference>